<keyword evidence="10" id="KW-0479">Metal-binding</keyword>
<evidence type="ECO:0000256" key="4">
    <source>
        <dbReference type="ARBA" id="ARBA00022989"/>
    </source>
</evidence>
<feature type="transmembrane region" description="Helical" evidence="10">
    <location>
        <begin position="86"/>
        <end position="112"/>
    </location>
</feature>
<feature type="binding site" evidence="10">
    <location>
        <position position="99"/>
    </location>
    <ligand>
        <name>Na(+)</name>
        <dbReference type="ChEBI" id="CHEBI:29101"/>
        <note>structural</note>
    </ligand>
</feature>
<keyword evidence="5 10" id="KW-0472">Membrane</keyword>
<evidence type="ECO:0000256" key="3">
    <source>
        <dbReference type="ARBA" id="ARBA00022692"/>
    </source>
</evidence>
<comment type="subcellular location">
    <subcellularLocation>
        <location evidence="1 10">Cell membrane</location>
        <topology evidence="1 10">Multi-pass membrane protein</topology>
    </subcellularLocation>
</comment>
<gene>
    <name evidence="10" type="primary">fluC</name>
    <name evidence="10" type="synonym">crcB</name>
    <name evidence="11" type="ORF">ACFFF6_10665</name>
</gene>
<proteinExistence type="inferred from homology"/>
<feature type="transmembrane region" description="Helical" evidence="10">
    <location>
        <begin position="21"/>
        <end position="45"/>
    </location>
</feature>
<keyword evidence="3 10" id="KW-0812">Transmembrane</keyword>
<evidence type="ECO:0000256" key="5">
    <source>
        <dbReference type="ARBA" id="ARBA00023136"/>
    </source>
</evidence>
<comment type="activity regulation">
    <text evidence="10">Na(+) is not transported, but it plays an essential structural role and its presence is essential for fluoride channel function.</text>
</comment>
<evidence type="ECO:0000313" key="12">
    <source>
        <dbReference type="Proteomes" id="UP001589793"/>
    </source>
</evidence>
<feature type="transmembrane region" description="Helical" evidence="10">
    <location>
        <begin position="51"/>
        <end position="74"/>
    </location>
</feature>
<evidence type="ECO:0000256" key="9">
    <source>
        <dbReference type="ARBA" id="ARBA00049940"/>
    </source>
</evidence>
<evidence type="ECO:0000256" key="8">
    <source>
        <dbReference type="ARBA" id="ARBA00035585"/>
    </source>
</evidence>
<dbReference type="InterPro" id="IPR003691">
    <property type="entry name" value="FluC"/>
</dbReference>
<keyword evidence="6 10" id="KW-0407">Ion channel</keyword>
<keyword evidence="2 10" id="KW-1003">Cell membrane</keyword>
<accession>A0ABV6RBQ6</accession>
<protein>
    <recommendedName>
        <fullName evidence="10">Fluoride-specific ion channel FluC</fullName>
    </recommendedName>
</protein>
<comment type="function">
    <text evidence="9 10">Fluoride-specific ion channel. Important for reducing fluoride concentration in the cell, thus reducing its toxicity.</text>
</comment>
<feature type="transmembrane region" description="Helical" evidence="10">
    <location>
        <begin position="132"/>
        <end position="152"/>
    </location>
</feature>
<organism evidence="11 12">
    <name type="scientific">Brachybacterium hainanense</name>
    <dbReference type="NCBI Taxonomy" id="1541174"/>
    <lineage>
        <taxon>Bacteria</taxon>
        <taxon>Bacillati</taxon>
        <taxon>Actinomycetota</taxon>
        <taxon>Actinomycetes</taxon>
        <taxon>Micrococcales</taxon>
        <taxon>Dermabacteraceae</taxon>
        <taxon>Brachybacterium</taxon>
    </lineage>
</organism>
<feature type="binding site" evidence="10">
    <location>
        <position position="96"/>
    </location>
    <ligand>
        <name>Na(+)</name>
        <dbReference type="ChEBI" id="CHEBI:29101"/>
        <note>structural</note>
    </ligand>
</feature>
<evidence type="ECO:0000313" key="11">
    <source>
        <dbReference type="EMBL" id="MFC0674415.1"/>
    </source>
</evidence>
<evidence type="ECO:0000256" key="10">
    <source>
        <dbReference type="HAMAP-Rule" id="MF_00454"/>
    </source>
</evidence>
<dbReference type="Pfam" id="PF02537">
    <property type="entry name" value="CRCB"/>
    <property type="match status" value="1"/>
</dbReference>
<comment type="catalytic activity">
    <reaction evidence="8">
        <text>fluoride(in) = fluoride(out)</text>
        <dbReference type="Rhea" id="RHEA:76159"/>
        <dbReference type="ChEBI" id="CHEBI:17051"/>
    </reaction>
    <physiologicalReaction direction="left-to-right" evidence="8">
        <dbReference type="Rhea" id="RHEA:76160"/>
    </physiologicalReaction>
</comment>
<evidence type="ECO:0000256" key="7">
    <source>
        <dbReference type="ARBA" id="ARBA00035120"/>
    </source>
</evidence>
<name>A0ABV6RBQ6_9MICO</name>
<comment type="similarity">
    <text evidence="7 10">Belongs to the fluoride channel Fluc/FEX (TC 1.A.43) family.</text>
</comment>
<comment type="caution">
    <text evidence="11">The sequence shown here is derived from an EMBL/GenBank/DDBJ whole genome shotgun (WGS) entry which is preliminary data.</text>
</comment>
<dbReference type="HAMAP" id="MF_00454">
    <property type="entry name" value="FluC"/>
    <property type="match status" value="1"/>
</dbReference>
<keyword evidence="10" id="KW-0406">Ion transport</keyword>
<keyword evidence="10" id="KW-0915">Sodium</keyword>
<keyword evidence="12" id="KW-1185">Reference proteome</keyword>
<keyword evidence="10" id="KW-0813">Transport</keyword>
<sequence>MADPAPAPSPRRAPRPLHLRPGAMLLVLLGGSLGVAAREGLILAVPASGMIPWTILGINLAGAFLLGALLEGLVRAGPETPSRRSLRLLLGTGLLGGFTTYSTLAVGVASLLGAGTGATGAVGGGTGVAAGIGYGLATVVLGAVATGAGVLASSSGHRRLLGEEQTGPGRTGR</sequence>
<dbReference type="Proteomes" id="UP001589793">
    <property type="component" value="Unassembled WGS sequence"/>
</dbReference>
<evidence type="ECO:0000256" key="6">
    <source>
        <dbReference type="ARBA" id="ARBA00023303"/>
    </source>
</evidence>
<reference evidence="11 12" key="1">
    <citation type="submission" date="2024-09" db="EMBL/GenBank/DDBJ databases">
        <authorList>
            <person name="Sun Q."/>
            <person name="Mori K."/>
        </authorList>
    </citation>
    <scope>NUCLEOTIDE SEQUENCE [LARGE SCALE GENOMIC DNA]</scope>
    <source>
        <strain evidence="11 12">CICC 10874</strain>
    </source>
</reference>
<keyword evidence="4 10" id="KW-1133">Transmembrane helix</keyword>
<evidence type="ECO:0000256" key="2">
    <source>
        <dbReference type="ARBA" id="ARBA00022475"/>
    </source>
</evidence>
<evidence type="ECO:0000256" key="1">
    <source>
        <dbReference type="ARBA" id="ARBA00004651"/>
    </source>
</evidence>
<dbReference type="RefSeq" id="WP_376980487.1">
    <property type="nucleotide sequence ID" value="NZ_JBHLSV010000011.1"/>
</dbReference>
<dbReference type="EMBL" id="JBHLSV010000011">
    <property type="protein sequence ID" value="MFC0674415.1"/>
    <property type="molecule type" value="Genomic_DNA"/>
</dbReference>